<accession>X1NW52</accession>
<comment type="caution">
    <text evidence="1">The sequence shown here is derived from an EMBL/GenBank/DDBJ whole genome shotgun (WGS) entry which is preliminary data.</text>
</comment>
<feature type="non-terminal residue" evidence="1">
    <location>
        <position position="46"/>
    </location>
</feature>
<reference evidence="1" key="1">
    <citation type="journal article" date="2014" name="Front. Microbiol.">
        <title>High frequency of phylogenetically diverse reductive dehalogenase-homologous genes in deep subseafloor sedimentary metagenomes.</title>
        <authorList>
            <person name="Kawai M."/>
            <person name="Futagami T."/>
            <person name="Toyoda A."/>
            <person name="Takaki Y."/>
            <person name="Nishi S."/>
            <person name="Hori S."/>
            <person name="Arai W."/>
            <person name="Tsubouchi T."/>
            <person name="Morono Y."/>
            <person name="Uchiyama I."/>
            <person name="Ito T."/>
            <person name="Fujiyama A."/>
            <person name="Inagaki F."/>
            <person name="Takami H."/>
        </authorList>
    </citation>
    <scope>NUCLEOTIDE SEQUENCE</scope>
    <source>
        <strain evidence="1">Expedition CK06-06</strain>
    </source>
</reference>
<proteinExistence type="predicted"/>
<sequence length="46" mass="5273">MEALLEHHVDIHALLPGTGDGVGKIAFDKRPFTYRIRRWGEVPLLF</sequence>
<dbReference type="EMBL" id="BARV01042486">
    <property type="protein sequence ID" value="GAI48277.1"/>
    <property type="molecule type" value="Genomic_DNA"/>
</dbReference>
<organism evidence="1">
    <name type="scientific">marine sediment metagenome</name>
    <dbReference type="NCBI Taxonomy" id="412755"/>
    <lineage>
        <taxon>unclassified sequences</taxon>
        <taxon>metagenomes</taxon>
        <taxon>ecological metagenomes</taxon>
    </lineage>
</organism>
<dbReference type="AlphaFoldDB" id="X1NW52"/>
<protein>
    <submittedName>
        <fullName evidence="1">Uncharacterized protein</fullName>
    </submittedName>
</protein>
<gene>
    <name evidence="1" type="ORF">S06H3_63871</name>
</gene>
<name>X1NW52_9ZZZZ</name>
<evidence type="ECO:0000313" key="1">
    <source>
        <dbReference type="EMBL" id="GAI48277.1"/>
    </source>
</evidence>